<evidence type="ECO:0000313" key="3">
    <source>
        <dbReference type="Proteomes" id="UP001208656"/>
    </source>
</evidence>
<comment type="caution">
    <text evidence="2">The sequence shown here is derived from an EMBL/GenBank/DDBJ whole genome shotgun (WGS) entry which is preliminary data.</text>
</comment>
<proteinExistence type="predicted"/>
<accession>A0ABT2WEF3</accession>
<feature type="coiled-coil region" evidence="1">
    <location>
        <begin position="181"/>
        <end position="253"/>
    </location>
</feature>
<organism evidence="2 3">
    <name type="scientific">Pallidibacillus thermolactis</name>
    <dbReference type="NCBI Taxonomy" id="251051"/>
    <lineage>
        <taxon>Bacteria</taxon>
        <taxon>Bacillati</taxon>
        <taxon>Bacillota</taxon>
        <taxon>Bacilli</taxon>
        <taxon>Bacillales</taxon>
        <taxon>Bacillaceae</taxon>
        <taxon>Pallidibacillus</taxon>
    </lineage>
</organism>
<sequence length="504" mass="60000">MEEIDVQQLMDGFRDRVRRIALFDPLYDLDRKRETDLNGTRIDMKGLGLLTLLFFFEQKLIRNNKIGVKELAYFLKDATKQVYVLKDETYEQLARTLIQTFRPTTGKKRSYTFFDWETKSEQNIEYSILKANNFDATANVQYYTLDEDGLELIFATKEFYSEFQLSINQLILRKQLEKGEFKGALRQINEMRIDVETLQERITKLKHEIQRSIISEETFERYKELLDDIYTRLEREDEEFKELRDFVKETRARLYAENIHQKEQKTYGYVLKINRELEEVHYEHTQLLDQTLHLKNTTLITAQESLYYTGMQSFNFDQDIVSRIVSTPLPMEAMKGILHPFLKVEENEFWSPLTVLAEQNIVEGRDERVEYHFYEVDDDASGDPYKLWLTEKYKELMSYFLQAYEEGEANCLSDFMTYLENNDLASIYEHRYFYDFWIVLHQRSPITNETGDEEDNNTIFGEAFGLLGSRTLKVIETSSIIQKVDRYSISEMIITLEEDEDGLF</sequence>
<keyword evidence="2" id="KW-0067">ATP-binding</keyword>
<keyword evidence="2" id="KW-0547">Nucleotide-binding</keyword>
<gene>
    <name evidence="2" type="ORF">OEV82_01800</name>
</gene>
<keyword evidence="2" id="KW-0378">Hydrolase</keyword>
<dbReference type="Proteomes" id="UP001208656">
    <property type="component" value="Unassembled WGS sequence"/>
</dbReference>
<keyword evidence="3" id="KW-1185">Reference proteome</keyword>
<keyword evidence="2" id="KW-0347">Helicase</keyword>
<name>A0ABT2WEF3_9BACI</name>
<evidence type="ECO:0000256" key="1">
    <source>
        <dbReference type="SAM" id="Coils"/>
    </source>
</evidence>
<keyword evidence="1" id="KW-0175">Coiled coil</keyword>
<dbReference type="RefSeq" id="WP_173662145.1">
    <property type="nucleotide sequence ID" value="NZ_JAOUSE010000003.1"/>
</dbReference>
<evidence type="ECO:0000313" key="2">
    <source>
        <dbReference type="EMBL" id="MCU9593189.1"/>
    </source>
</evidence>
<dbReference type="GO" id="GO:0004386">
    <property type="term" value="F:helicase activity"/>
    <property type="evidence" value="ECO:0007669"/>
    <property type="project" value="UniProtKB-KW"/>
</dbReference>
<protein>
    <submittedName>
        <fullName evidence="2">Replicative DNA helicase</fullName>
    </submittedName>
</protein>
<dbReference type="EMBL" id="JAOUSE010000003">
    <property type="protein sequence ID" value="MCU9593189.1"/>
    <property type="molecule type" value="Genomic_DNA"/>
</dbReference>
<reference evidence="2 3" key="1">
    <citation type="submission" date="2022-10" db="EMBL/GenBank/DDBJ databases">
        <title>Description of Fervidibacillus gen. nov. in the family Fervidibacillaceae fam. nov. with two species, Fervidibacillus albus sp. nov., and Fervidibacillus halotolerans sp. nov., isolated from tidal flat sediments.</title>
        <authorList>
            <person name="Kwon K.K."/>
            <person name="Yang S.-H."/>
        </authorList>
    </citation>
    <scope>NUCLEOTIDE SEQUENCE [LARGE SCALE GENOMIC DNA]</scope>
    <source>
        <strain evidence="2 3">DSM 23332</strain>
    </source>
</reference>